<protein>
    <recommendedName>
        <fullName evidence="3">RNI-like protein</fullName>
    </recommendedName>
</protein>
<organism evidence="1 2">
    <name type="scientific">Basidiobolus ranarum</name>
    <dbReference type="NCBI Taxonomy" id="34480"/>
    <lineage>
        <taxon>Eukaryota</taxon>
        <taxon>Fungi</taxon>
        <taxon>Fungi incertae sedis</taxon>
        <taxon>Zoopagomycota</taxon>
        <taxon>Entomophthoromycotina</taxon>
        <taxon>Basidiobolomycetes</taxon>
        <taxon>Basidiobolales</taxon>
        <taxon>Basidiobolaceae</taxon>
        <taxon>Basidiobolus</taxon>
    </lineage>
</organism>
<dbReference type="PANTHER" id="PTHR47679">
    <property type="entry name" value="PROTEIN TORNADO 1"/>
    <property type="match status" value="1"/>
</dbReference>
<dbReference type="InterPro" id="IPR032675">
    <property type="entry name" value="LRR_dom_sf"/>
</dbReference>
<evidence type="ECO:0000313" key="2">
    <source>
        <dbReference type="Proteomes" id="UP001479436"/>
    </source>
</evidence>
<name>A0ABR2WZ00_9FUNG</name>
<dbReference type="EMBL" id="JASJQH010000133">
    <property type="protein sequence ID" value="KAK9766690.1"/>
    <property type="molecule type" value="Genomic_DNA"/>
</dbReference>
<evidence type="ECO:0000313" key="1">
    <source>
        <dbReference type="EMBL" id="KAK9766690.1"/>
    </source>
</evidence>
<reference evidence="1 2" key="1">
    <citation type="submission" date="2023-04" db="EMBL/GenBank/DDBJ databases">
        <title>Genome of Basidiobolus ranarum AG-B5.</title>
        <authorList>
            <person name="Stajich J.E."/>
            <person name="Carter-House D."/>
            <person name="Gryganskyi A."/>
        </authorList>
    </citation>
    <scope>NUCLEOTIDE SEQUENCE [LARGE SCALE GENOMIC DNA]</scope>
    <source>
        <strain evidence="1 2">AG-B5</strain>
    </source>
</reference>
<dbReference type="Proteomes" id="UP001479436">
    <property type="component" value="Unassembled WGS sequence"/>
</dbReference>
<sequence length="919" mass="104930">MISETNASKSTLSQPSIFQVKQNSYEEVLHSLNPKNTEISSNVPFKHNSYEGPTRNQISHISQVSLSDKDMTKIQEVIQQNQETHDQNEKIHEQDEKMHQHLALLDRKMAALLTRNYELHEFPIPRMFIILPVDQHPANLATTEYRLYFLCECGEFTESKVFNPNSKHSIHIALHEGYDITKPKEFYAKYSSYMLYLLRALRFGLQITGLSIPAFSPNNESDRTLEKLITVTERILDISISFLDTKLSNITASRNGDTAQDEISNEGHLRELEALEGADLRHLSRFIKRNDKKKVLGNLYRITTEEGHVKWVCLDHYRINYKEAAKSHLRNIMDVQGGDYDEHLGKVMITLTSGILVKEFADAIAQTKQLLELDVALPYRWQSNDLKILDNAIRMTTIRSLALDVSNRDLGGMLNQRASTLRNVMSNAQLTIIQLKVDDWFVENGLSSIRNLSHVRILNFGNYLIPNYPIPSYQYDKDKERKWIRSVSAMLKVCPSLEQLSFGKISIGYNNRISPVRLFDKYCQLVSHYNTIGMSVCRKDILMVAGLSAIEEITNLRLYGEDPLIDVLERGSRYGSIRLKKLELICNPGMITPEAEKIAKFIGRLQLSYLELNISDCSVVPILQQIDYSLLTTFKIRGKINEKAWGILVGCLKGNCTVKELNILNTDTIVIDRRLPLRIISQLSLNKDSIGMKKLELRCSSNSSAKEVENLAMIVGHLELTHLNLAVIDCNPIPILLKIDYSLLTAFKFAGKFNETVWKELNRGLKEGFMMKELSLWNTDAVGTDKYILPCILSRLSLKSLRLYGSRGTTDKEWAVIVSNMDVSQLEYLDISFSLLGDKAVDSLIKRLSEAPVLSHLVFYRTQISEVSSNNLKVAIESIPRTIVYQDSPHFMVHPNIKKYSYNWDGNDELRHQCPLCVK</sequence>
<evidence type="ECO:0008006" key="3">
    <source>
        <dbReference type="Google" id="ProtNLM"/>
    </source>
</evidence>
<gene>
    <name evidence="1" type="ORF">K7432_004052</name>
</gene>
<dbReference type="PANTHER" id="PTHR47679:SF2">
    <property type="entry name" value="C-TERMINAL OF ROC (COR) DOMAIN-CONTAINING PROTEIN"/>
    <property type="match status" value="1"/>
</dbReference>
<accession>A0ABR2WZ00</accession>
<keyword evidence="2" id="KW-1185">Reference proteome</keyword>
<dbReference type="SUPFAM" id="SSF52047">
    <property type="entry name" value="RNI-like"/>
    <property type="match status" value="1"/>
</dbReference>
<comment type="caution">
    <text evidence="1">The sequence shown here is derived from an EMBL/GenBank/DDBJ whole genome shotgun (WGS) entry which is preliminary data.</text>
</comment>
<proteinExistence type="predicted"/>
<dbReference type="Gene3D" id="3.80.10.10">
    <property type="entry name" value="Ribonuclease Inhibitor"/>
    <property type="match status" value="1"/>
</dbReference>